<accession>A0ABM0LVX0</accession>
<proteinExistence type="predicted"/>
<name>A0ABM0LVX0_SACKO</name>
<evidence type="ECO:0000313" key="2">
    <source>
        <dbReference type="RefSeq" id="XP_006811911.1"/>
    </source>
</evidence>
<dbReference type="GeneID" id="102801689"/>
<evidence type="ECO:0000313" key="1">
    <source>
        <dbReference type="Proteomes" id="UP000694865"/>
    </source>
</evidence>
<gene>
    <name evidence="2" type="primary">LOC102801689</name>
</gene>
<reference evidence="2" key="1">
    <citation type="submission" date="2025-08" db="UniProtKB">
        <authorList>
            <consortium name="RefSeq"/>
        </authorList>
    </citation>
    <scope>IDENTIFICATION</scope>
    <source>
        <tissue evidence="2">Testes</tissue>
    </source>
</reference>
<organism evidence="1 2">
    <name type="scientific">Saccoglossus kowalevskii</name>
    <name type="common">Acorn worm</name>
    <dbReference type="NCBI Taxonomy" id="10224"/>
    <lineage>
        <taxon>Eukaryota</taxon>
        <taxon>Metazoa</taxon>
        <taxon>Hemichordata</taxon>
        <taxon>Enteropneusta</taxon>
        <taxon>Harrimaniidae</taxon>
        <taxon>Saccoglossus</taxon>
    </lineage>
</organism>
<sequence length="244" mass="27127">MAQVMTRRSFAKRSDLDLMMECEDDDLSPAQRELFQTQLAEQRKYDAQVAKYNAEKAKQDQQVQILQQHHTVHSFSEMPRMVPNISMKGSNMRVTNQRTMLKTMLANKPSNIKTVTNASSIVQTIAKQIGTPTSGISPASNVGQSYILAPNSRTPIHLQAQGTSMVQQPIAVPSQPMNTSASAPSTRYIIQKSTPTVSLLSSQPLHSLAQTQPVNNSTQYQRYPAAQMQTIPQQSIINTNYGRH</sequence>
<dbReference type="RefSeq" id="XP_006811911.1">
    <property type="nucleotide sequence ID" value="XM_006811848.1"/>
</dbReference>
<protein>
    <submittedName>
        <fullName evidence="2">Uncharacterized protein LOC102801689</fullName>
    </submittedName>
</protein>
<dbReference type="Proteomes" id="UP000694865">
    <property type="component" value="Unplaced"/>
</dbReference>
<keyword evidence="1" id="KW-1185">Reference proteome</keyword>